<name>A0A0M5L3Z3_9ADEN</name>
<evidence type="ECO:0000313" key="14">
    <source>
        <dbReference type="Proteomes" id="UP000161385"/>
    </source>
</evidence>
<dbReference type="RefSeq" id="YP_009174168.1">
    <property type="nucleotide sequence ID" value="NC_028105.1"/>
</dbReference>
<dbReference type="GO" id="GO:0007155">
    <property type="term" value="P:cell adhesion"/>
    <property type="evidence" value="ECO:0007669"/>
    <property type="project" value="InterPro"/>
</dbReference>
<dbReference type="Gene3D" id="6.20.10.20">
    <property type="match status" value="3"/>
</dbReference>
<dbReference type="Gene3D" id="2.10.25.20">
    <property type="entry name" value="reovirus attachment protein sigma1, domain 1"/>
    <property type="match status" value="2"/>
</dbReference>
<dbReference type="PRINTS" id="PR00307">
    <property type="entry name" value="ADENOVSFIBRE"/>
</dbReference>
<keyword evidence="4" id="KW-0167">Capsid protein</keyword>
<evidence type="ECO:0000256" key="8">
    <source>
        <dbReference type="ARBA" id="ARBA00022844"/>
    </source>
</evidence>
<evidence type="ECO:0000256" key="7">
    <source>
        <dbReference type="ARBA" id="ARBA00022804"/>
    </source>
</evidence>
<dbReference type="InterPro" id="IPR000931">
    <property type="entry name" value="Adeno_fibre"/>
</dbReference>
<dbReference type="Pfam" id="PF00541">
    <property type="entry name" value="Adeno_knob"/>
    <property type="match status" value="1"/>
</dbReference>
<dbReference type="InterPro" id="IPR008982">
    <property type="entry name" value="Adenovirus_pIV-like_att"/>
</dbReference>
<evidence type="ECO:0000256" key="9">
    <source>
        <dbReference type="ARBA" id="ARBA00022921"/>
    </source>
</evidence>
<evidence type="ECO:0000256" key="10">
    <source>
        <dbReference type="ARBA" id="ARBA00023165"/>
    </source>
</evidence>
<dbReference type="GO" id="GO:0019028">
    <property type="term" value="C:viral capsid"/>
    <property type="evidence" value="ECO:0007669"/>
    <property type="project" value="UniProtKB-KW"/>
</dbReference>
<evidence type="ECO:0000256" key="6">
    <source>
        <dbReference type="ARBA" id="ARBA00022581"/>
    </source>
</evidence>
<reference evidence="13 14" key="1">
    <citation type="journal article" date="2015" name="Arch. Virol.">
        <title>Taxonomy proposal for Old World monkey adenoviruses: characterisation of several non-human, non-ape primate adenovirus lineages.</title>
        <authorList>
            <person name="Panto L."/>
            <person name="Podgorski I.I."/>
            <person name="Janoska M."/>
            <person name="Marko O."/>
            <person name="Harrach B."/>
        </authorList>
    </citation>
    <scope>NUCLEOTIDE SEQUENCE [LARGE SCALE GENOMIC DNA]</scope>
    <source>
        <strain evidence="13">C-8</strain>
    </source>
</reference>
<keyword evidence="6" id="KW-0945">Host-virus interaction</keyword>
<dbReference type="InterPro" id="IPR000939">
    <property type="entry name" value="Adenobir_fibre_prot_rpt/shaft"/>
</dbReference>
<dbReference type="GO" id="GO:0046718">
    <property type="term" value="P:symbiont entry into host cell"/>
    <property type="evidence" value="ECO:0007669"/>
    <property type="project" value="UniProtKB-KW"/>
</dbReference>
<organism evidence="13 14">
    <name type="scientific">Simian adenovirus 16</name>
    <dbReference type="NCBI Taxonomy" id="1715778"/>
    <lineage>
        <taxon>Viruses</taxon>
        <taxon>Varidnaviria</taxon>
        <taxon>Bamfordvirae</taxon>
        <taxon>Preplasmiviricota</taxon>
        <taxon>Polisuviricotina</taxon>
        <taxon>Pharingeaviricetes</taxon>
        <taxon>Rowavirales</taxon>
        <taxon>Adenoviridae</taxon>
        <taxon>Mastadenovirus</taxon>
        <taxon>Mastadenovirus alienum</taxon>
        <taxon>Simian mastadenovirus E</taxon>
    </lineage>
</organism>
<evidence type="ECO:0000256" key="11">
    <source>
        <dbReference type="ARBA" id="ARBA00023296"/>
    </source>
</evidence>
<comment type="similarity">
    <text evidence="3">Belongs to the adenoviridae fiber family.</text>
</comment>
<dbReference type="GO" id="GO:0042025">
    <property type="term" value="C:host cell nucleus"/>
    <property type="evidence" value="ECO:0007669"/>
    <property type="project" value="UniProtKB-SubCell"/>
</dbReference>
<keyword evidence="11" id="KW-1160">Virus entry into host cell</keyword>
<keyword evidence="10" id="KW-1233">Viral attachment to host adhesion receptor</keyword>
<proteinExistence type="inferred from homology"/>
<dbReference type="InterPro" id="IPR009013">
    <property type="entry name" value="Attachment_protein_shaft_sf"/>
</dbReference>
<dbReference type="SUPFAM" id="SSF51225">
    <property type="entry name" value="Fibre shaft of virus attachment proteins"/>
    <property type="match status" value="4"/>
</dbReference>
<dbReference type="Pfam" id="PF00608">
    <property type="entry name" value="Adeno_shaft"/>
    <property type="match status" value="6"/>
</dbReference>
<dbReference type="SUPFAM" id="SSF49835">
    <property type="entry name" value="Virus attachment protein globular domain"/>
    <property type="match status" value="1"/>
</dbReference>
<dbReference type="InterPro" id="IPR000978">
    <property type="entry name" value="Adeno_fibre_knob"/>
</dbReference>
<protein>
    <submittedName>
        <fullName evidence="13">Fiber-1</fullName>
    </submittedName>
</protein>
<evidence type="ECO:0000256" key="5">
    <source>
        <dbReference type="ARBA" id="ARBA00022562"/>
    </source>
</evidence>
<evidence type="ECO:0000256" key="2">
    <source>
        <dbReference type="ARBA" id="ARBA00004328"/>
    </source>
</evidence>
<keyword evidence="8" id="KW-0946">Virion</keyword>
<accession>A0A0M5L3Z3</accession>
<dbReference type="KEGG" id="vg:26100688"/>
<dbReference type="EMBL" id="KP329564">
    <property type="protein sequence ID" value="ALE30411.1"/>
    <property type="molecule type" value="Genomic_DNA"/>
</dbReference>
<keyword evidence="9" id="KW-0426">Late protein</keyword>
<dbReference type="Gene3D" id="2.60.90.10">
    <property type="entry name" value="Adenovirus pIV-related, attachment domain"/>
    <property type="match status" value="1"/>
</dbReference>
<dbReference type="GeneID" id="26100688"/>
<dbReference type="GO" id="GO:0098671">
    <property type="term" value="P:adhesion receptor-mediated virion attachment to host cell"/>
    <property type="evidence" value="ECO:0007669"/>
    <property type="project" value="UniProtKB-KW"/>
</dbReference>
<feature type="domain" description="Adenoviral fibre protein knob" evidence="12">
    <location>
        <begin position="388"/>
        <end position="551"/>
    </location>
</feature>
<comment type="subcellular location">
    <subcellularLocation>
        <location evidence="1">Host nucleus</location>
    </subcellularLocation>
    <subcellularLocation>
        <location evidence="2">Virion</location>
    </subcellularLocation>
</comment>
<evidence type="ECO:0000259" key="12">
    <source>
        <dbReference type="Pfam" id="PF00541"/>
    </source>
</evidence>
<keyword evidence="7" id="KW-1161">Viral attachment to host cell</keyword>
<evidence type="ECO:0000256" key="1">
    <source>
        <dbReference type="ARBA" id="ARBA00004147"/>
    </source>
</evidence>
<evidence type="ECO:0000256" key="3">
    <source>
        <dbReference type="ARBA" id="ARBA00006685"/>
    </source>
</evidence>
<evidence type="ECO:0000313" key="13">
    <source>
        <dbReference type="EMBL" id="ALE30411.1"/>
    </source>
</evidence>
<evidence type="ECO:0000256" key="4">
    <source>
        <dbReference type="ARBA" id="ARBA00022561"/>
    </source>
</evidence>
<dbReference type="OrthoDB" id="14820at10239"/>
<keyword evidence="14" id="KW-1185">Reference proteome</keyword>
<keyword evidence="5" id="KW-1048">Host nucleus</keyword>
<sequence>MKRARVSEDFNPVYPYGTESSPNVPFITPPFASSNGLQESPPGVLALKYQEPITTSNNGELTLKLGSGLTLNNGALSAASPPVTAPLTTSANGTIGLASSPPLTVSAGSLTLAHNSPLTVSSNSLSLTYSQPLTVSSDSLTLSKSAPLTTTAQGELGLTFTTPLHLASEALALSYSAPLSLNSDSLGLSYSSPLKLNSDALSLNVSDPLQTSGEALTLNTEAPLTVANSALSLTTQAPLAVTDGALALNMQSPITTSDNSLALSLGNGLGVTNSQLAVKATGGINFDSSGNIRINAAGGMRVNNSNALILHVAYPFEATNQLTLRTGSGLILNSSNQLQVSIDTSKGLFYQSTGNSISCKLGTGLKFDSNGGIALSSATTRSLSQPQSALSLWSHPVRPNCTVFESLDCCLALCLTKCGAHVLGTVSLTPVTGPLLTSMPTDSLTVQLLFDQNGALLSGSLDPTSWGYKDDNALAPGSVNDAMEFMPSTLLYPRGRTDNLSSQFLPASQPLAFSVNYNIAEEGFSLSFSWSAYTGQKFQAPSATFCYVSEQ</sequence>
<dbReference type="Proteomes" id="UP000161385">
    <property type="component" value="Segment"/>
</dbReference>